<sequence>MASSSADFFARVSTSCQDEPIVPGTSSVVSATIIEEECNDIARRRYPTEAIRPVPFQGGCSYSLLAGDSKVLQYRLGTDFLDLSIIKQARQVYADLVPNSEYLGPVEVIAIDPANPINLNLYVHDRIGGVSLAEYRLGSQDKPPNRRYADRETLVREFARFVAKGCNKRVEQPPPTLGRVGSSLHHRLEILRDRLPERFQPFARSSIDYLRETEGTMPWVLTHGDVVPGNIMVDPQGPQISGVLDWAEAEWLPMGVQLYGLEELLGESTGGDSSMQYPPPMSVFRYFADVQKLRGAFWEEMDRSWTGTLTSTLRQHLSKCRVIGVLLWHGIAWDGGKLDRVVEEGIDDAEIQRLDLFLLGKDAPHEDAVSLVDKISSDTKPMAIEPSEDSMLDDILDDEDAQVARQENPEQKPSFGRARVGQFSVPREAGRDKKPGFGRRLLNFVTCRGKL</sequence>
<dbReference type="PANTHER" id="PTHR21310">
    <property type="entry name" value="AMINOGLYCOSIDE PHOSPHOTRANSFERASE-RELATED-RELATED"/>
    <property type="match status" value="1"/>
</dbReference>
<gene>
    <name evidence="3" type="ORF">PoMZ_04567</name>
</gene>
<feature type="region of interest" description="Disordered" evidence="1">
    <location>
        <begin position="405"/>
        <end position="434"/>
    </location>
</feature>
<evidence type="ECO:0000313" key="4">
    <source>
        <dbReference type="Proteomes" id="UP000294847"/>
    </source>
</evidence>
<protein>
    <recommendedName>
        <fullName evidence="2">Aminoglycoside phosphotransferase domain-containing protein</fullName>
    </recommendedName>
</protein>
<dbReference type="Pfam" id="PF01636">
    <property type="entry name" value="APH"/>
    <property type="match status" value="1"/>
</dbReference>
<dbReference type="AlphaFoldDB" id="A0A4V1C6E5"/>
<dbReference type="SUPFAM" id="SSF56112">
    <property type="entry name" value="Protein kinase-like (PK-like)"/>
    <property type="match status" value="1"/>
</dbReference>
<accession>A0A4V1C6E5</accession>
<evidence type="ECO:0000313" key="3">
    <source>
        <dbReference type="EMBL" id="QBZ59605.1"/>
    </source>
</evidence>
<dbReference type="InterPro" id="IPR002575">
    <property type="entry name" value="Aminoglycoside_PTrfase"/>
</dbReference>
<dbReference type="InterPro" id="IPR011009">
    <property type="entry name" value="Kinase-like_dom_sf"/>
</dbReference>
<name>A0A4V1C6E5_PYROR</name>
<evidence type="ECO:0000256" key="1">
    <source>
        <dbReference type="SAM" id="MobiDB-lite"/>
    </source>
</evidence>
<organism evidence="3 4">
    <name type="scientific">Pyricularia oryzae</name>
    <name type="common">Rice blast fungus</name>
    <name type="synonym">Magnaporthe oryzae</name>
    <dbReference type="NCBI Taxonomy" id="318829"/>
    <lineage>
        <taxon>Eukaryota</taxon>
        <taxon>Fungi</taxon>
        <taxon>Dikarya</taxon>
        <taxon>Ascomycota</taxon>
        <taxon>Pezizomycotina</taxon>
        <taxon>Sordariomycetes</taxon>
        <taxon>Sordariomycetidae</taxon>
        <taxon>Magnaporthales</taxon>
        <taxon>Pyriculariaceae</taxon>
        <taxon>Pyricularia</taxon>
    </lineage>
</organism>
<proteinExistence type="predicted"/>
<dbReference type="PANTHER" id="PTHR21310:SF59">
    <property type="entry name" value="AMINOGLYCOSIDE PHOSPHOTRANSFERASE DOMAIN-CONTAINING PROTEIN"/>
    <property type="match status" value="1"/>
</dbReference>
<dbReference type="Proteomes" id="UP000294847">
    <property type="component" value="Chromosome 3"/>
</dbReference>
<reference evidence="3 4" key="1">
    <citation type="journal article" date="2019" name="Mol. Biol. Evol.">
        <title>Blast fungal genomes show frequent chromosomal changes, gene gains and losses, and effector gene turnover.</title>
        <authorList>
            <person name="Gomez Luciano L.B."/>
            <person name="Jason Tsai I."/>
            <person name="Chuma I."/>
            <person name="Tosa Y."/>
            <person name="Chen Y.H."/>
            <person name="Li J.Y."/>
            <person name="Li M.Y."/>
            <person name="Jade Lu M.Y."/>
            <person name="Nakayashiki H."/>
            <person name="Li W.H."/>
        </authorList>
    </citation>
    <scope>NUCLEOTIDE SEQUENCE [LARGE SCALE GENOMIC DNA]</scope>
    <source>
        <strain evidence="3">MZ5-1-6</strain>
    </source>
</reference>
<dbReference type="Gene3D" id="3.90.1200.10">
    <property type="match status" value="1"/>
</dbReference>
<dbReference type="InterPro" id="IPR051678">
    <property type="entry name" value="AGP_Transferase"/>
</dbReference>
<dbReference type="EMBL" id="CP034206">
    <property type="protein sequence ID" value="QBZ59605.1"/>
    <property type="molecule type" value="Genomic_DNA"/>
</dbReference>
<evidence type="ECO:0000259" key="2">
    <source>
        <dbReference type="Pfam" id="PF01636"/>
    </source>
</evidence>
<feature type="domain" description="Aminoglycoside phosphotransferase" evidence="2">
    <location>
        <begin position="134"/>
        <end position="254"/>
    </location>
</feature>